<evidence type="ECO:0000256" key="1">
    <source>
        <dbReference type="SAM" id="MobiDB-lite"/>
    </source>
</evidence>
<gene>
    <name evidence="2" type="ORF">COCCADRAFT_96435</name>
</gene>
<dbReference type="HOGENOM" id="CLU_2589399_0_0_1"/>
<organism evidence="2 3">
    <name type="scientific">Cochliobolus carbonum (strain 26-R-13)</name>
    <name type="common">Maize leaf spot fungus</name>
    <name type="synonym">Bipolaris zeicola</name>
    <dbReference type="NCBI Taxonomy" id="930089"/>
    <lineage>
        <taxon>Eukaryota</taxon>
        <taxon>Fungi</taxon>
        <taxon>Dikarya</taxon>
        <taxon>Ascomycota</taxon>
        <taxon>Pezizomycotina</taxon>
        <taxon>Dothideomycetes</taxon>
        <taxon>Pleosporomycetidae</taxon>
        <taxon>Pleosporales</taxon>
        <taxon>Pleosporineae</taxon>
        <taxon>Pleosporaceae</taxon>
        <taxon>Bipolaris</taxon>
    </lineage>
</organism>
<proteinExistence type="predicted"/>
<name>W6Y0S0_COCC2</name>
<accession>W6Y0S0</accession>
<evidence type="ECO:0000313" key="3">
    <source>
        <dbReference type="Proteomes" id="UP000053841"/>
    </source>
</evidence>
<reference evidence="2 3" key="1">
    <citation type="journal article" date="2013" name="PLoS Genet.">
        <title>Comparative genome structure, secondary metabolite, and effector coding capacity across Cochliobolus pathogens.</title>
        <authorList>
            <person name="Condon B.J."/>
            <person name="Leng Y."/>
            <person name="Wu D."/>
            <person name="Bushley K.E."/>
            <person name="Ohm R.A."/>
            <person name="Otillar R."/>
            <person name="Martin J."/>
            <person name="Schackwitz W."/>
            <person name="Grimwood J."/>
            <person name="MohdZainudin N."/>
            <person name="Xue C."/>
            <person name="Wang R."/>
            <person name="Manning V.A."/>
            <person name="Dhillon B."/>
            <person name="Tu Z.J."/>
            <person name="Steffenson B.J."/>
            <person name="Salamov A."/>
            <person name="Sun H."/>
            <person name="Lowry S."/>
            <person name="LaButti K."/>
            <person name="Han J."/>
            <person name="Copeland A."/>
            <person name="Lindquist E."/>
            <person name="Barry K."/>
            <person name="Schmutz J."/>
            <person name="Baker S.E."/>
            <person name="Ciuffetti L.M."/>
            <person name="Grigoriev I.V."/>
            <person name="Zhong S."/>
            <person name="Turgeon B.G."/>
        </authorList>
    </citation>
    <scope>NUCLEOTIDE SEQUENCE [LARGE SCALE GENOMIC DNA]</scope>
    <source>
        <strain evidence="2 3">26-R-13</strain>
    </source>
</reference>
<sequence length="80" mass="8696">MLAVKEGALRPLPRKQSSNRKAAVTADSSTTLQTIISSNPQSFIYAHASDLQNGIPRSQLLPQANPTQDLYGVDSLRCRT</sequence>
<dbReference type="RefSeq" id="XP_007712418.1">
    <property type="nucleotide sequence ID" value="XM_007714228.1"/>
</dbReference>
<dbReference type="EMBL" id="KI964613">
    <property type="protein sequence ID" value="EUC33322.1"/>
    <property type="molecule type" value="Genomic_DNA"/>
</dbReference>
<feature type="region of interest" description="Disordered" evidence="1">
    <location>
        <begin position="1"/>
        <end position="29"/>
    </location>
</feature>
<evidence type="ECO:0000313" key="2">
    <source>
        <dbReference type="EMBL" id="EUC33322.1"/>
    </source>
</evidence>
<feature type="compositionally biased region" description="Polar residues" evidence="1">
    <location>
        <begin position="15"/>
        <end position="29"/>
    </location>
</feature>
<protein>
    <submittedName>
        <fullName evidence="2">Uncharacterized protein</fullName>
    </submittedName>
</protein>
<dbReference type="KEGG" id="bze:COCCADRAFT_96435"/>
<dbReference type="Proteomes" id="UP000053841">
    <property type="component" value="Unassembled WGS sequence"/>
</dbReference>
<keyword evidence="3" id="KW-1185">Reference proteome</keyword>
<dbReference type="AlphaFoldDB" id="W6Y0S0"/>
<dbReference type="GeneID" id="19154156"/>